<accession>G0MBE8</accession>
<keyword evidence="2" id="KW-1185">Reference proteome</keyword>
<dbReference type="AlphaFoldDB" id="G0MBE8"/>
<evidence type="ECO:0000313" key="1">
    <source>
        <dbReference type="EMBL" id="EGT40475.1"/>
    </source>
</evidence>
<sequence>MGAAPGKEEILPETLVSNKEVSDAKGKIACLEKLIEHEKADIEGLEYYIDELFDDLSKIVSSEHDPYIMMRRREIDRSYHRQRHFENLVINVILRGERLETAVAKLPQNKGKSK</sequence>
<protein>
    <submittedName>
        <fullName evidence="1">Uncharacterized protein</fullName>
    </submittedName>
</protein>
<dbReference type="InParanoid" id="G0MBE8"/>
<gene>
    <name evidence="1" type="ORF">CAEBREN_23039</name>
</gene>
<evidence type="ECO:0000313" key="2">
    <source>
        <dbReference type="Proteomes" id="UP000008068"/>
    </source>
</evidence>
<name>G0MBE8_CAEBE</name>
<proteinExistence type="predicted"/>
<dbReference type="HOGENOM" id="CLU_2123231_0_0_1"/>
<dbReference type="EMBL" id="GL379788">
    <property type="protein sequence ID" value="EGT40475.1"/>
    <property type="molecule type" value="Genomic_DNA"/>
</dbReference>
<organism evidence="2">
    <name type="scientific">Caenorhabditis brenneri</name>
    <name type="common">Nematode worm</name>
    <dbReference type="NCBI Taxonomy" id="135651"/>
    <lineage>
        <taxon>Eukaryota</taxon>
        <taxon>Metazoa</taxon>
        <taxon>Ecdysozoa</taxon>
        <taxon>Nematoda</taxon>
        <taxon>Chromadorea</taxon>
        <taxon>Rhabditida</taxon>
        <taxon>Rhabditina</taxon>
        <taxon>Rhabditomorpha</taxon>
        <taxon>Rhabditoidea</taxon>
        <taxon>Rhabditidae</taxon>
        <taxon>Peloderinae</taxon>
        <taxon>Caenorhabditis</taxon>
    </lineage>
</organism>
<reference evidence="2" key="1">
    <citation type="submission" date="2011-07" db="EMBL/GenBank/DDBJ databases">
        <authorList>
            <consortium name="Caenorhabditis brenneri Sequencing and Analysis Consortium"/>
            <person name="Wilson R.K."/>
        </authorList>
    </citation>
    <scope>NUCLEOTIDE SEQUENCE [LARGE SCALE GENOMIC DNA]</scope>
    <source>
        <strain evidence="2">PB2801</strain>
    </source>
</reference>
<dbReference type="Proteomes" id="UP000008068">
    <property type="component" value="Unassembled WGS sequence"/>
</dbReference>